<feature type="compositionally biased region" description="Polar residues" evidence="1">
    <location>
        <begin position="116"/>
        <end position="128"/>
    </location>
</feature>
<reference evidence="2" key="1">
    <citation type="journal article" date="2022" name="Plant J.">
        <title>Strategies of tolerance reflected in two North American maple genomes.</title>
        <authorList>
            <person name="McEvoy S.L."/>
            <person name="Sezen U.U."/>
            <person name="Trouern-Trend A."/>
            <person name="McMahon S.M."/>
            <person name="Schaberg P.G."/>
            <person name="Yang J."/>
            <person name="Wegrzyn J.L."/>
            <person name="Swenson N.G."/>
        </authorList>
    </citation>
    <scope>NUCLEOTIDE SEQUENCE</scope>
    <source>
        <strain evidence="2">NS2018</strain>
    </source>
</reference>
<sequence>MYVEGMEFGKDTDSRRCSVSSHGTETVYSKALEEVMEKTRTFAEVIANGGRTKVIGAKKGTKEKEVNEYISVNNGRNSFQLLVEEERTLVELRWIENFLDLDLVLRKPKRWNRGQGQVESMNSIGQSECQDREGKGGPTGAATDEIQLLGNGDGHYKPVKGKNIRISSPNRYLPLHNYANSNNKLILEKTKVIGVFKDQRSSIDSEMERGPFMNLVKSIGECSTQRQNLIGQTLLDMGVESVQDLVDFSVKDGLGTRDDGLDIDRGNIVGLVSALGGLGSTENNRMDLDNITTKANDVRLIGSSKATVQTTKVERVDLHIELGSVSAQKFKKSGSKGNLKARLNGKEAKKIQLMMKRGLLRSSLN</sequence>
<dbReference type="EMBL" id="JAUESC010000003">
    <property type="protein sequence ID" value="KAK0600920.1"/>
    <property type="molecule type" value="Genomic_DNA"/>
</dbReference>
<dbReference type="AlphaFoldDB" id="A0AA39T4A3"/>
<accession>A0AA39T4A3</accession>
<evidence type="ECO:0000313" key="3">
    <source>
        <dbReference type="Proteomes" id="UP001168877"/>
    </source>
</evidence>
<proteinExistence type="predicted"/>
<feature type="region of interest" description="Disordered" evidence="1">
    <location>
        <begin position="116"/>
        <end position="141"/>
    </location>
</feature>
<name>A0AA39T4A3_ACESA</name>
<gene>
    <name evidence="2" type="ORF">LWI29_019599</name>
</gene>
<organism evidence="2 3">
    <name type="scientific">Acer saccharum</name>
    <name type="common">Sugar maple</name>
    <dbReference type="NCBI Taxonomy" id="4024"/>
    <lineage>
        <taxon>Eukaryota</taxon>
        <taxon>Viridiplantae</taxon>
        <taxon>Streptophyta</taxon>
        <taxon>Embryophyta</taxon>
        <taxon>Tracheophyta</taxon>
        <taxon>Spermatophyta</taxon>
        <taxon>Magnoliopsida</taxon>
        <taxon>eudicotyledons</taxon>
        <taxon>Gunneridae</taxon>
        <taxon>Pentapetalae</taxon>
        <taxon>rosids</taxon>
        <taxon>malvids</taxon>
        <taxon>Sapindales</taxon>
        <taxon>Sapindaceae</taxon>
        <taxon>Hippocastanoideae</taxon>
        <taxon>Acereae</taxon>
        <taxon>Acer</taxon>
    </lineage>
</organism>
<keyword evidence="3" id="KW-1185">Reference proteome</keyword>
<dbReference type="Proteomes" id="UP001168877">
    <property type="component" value="Unassembled WGS sequence"/>
</dbReference>
<evidence type="ECO:0000313" key="2">
    <source>
        <dbReference type="EMBL" id="KAK0600920.1"/>
    </source>
</evidence>
<protein>
    <submittedName>
        <fullName evidence="2">Uncharacterized protein</fullName>
    </submittedName>
</protein>
<comment type="caution">
    <text evidence="2">The sequence shown here is derived from an EMBL/GenBank/DDBJ whole genome shotgun (WGS) entry which is preliminary data.</text>
</comment>
<evidence type="ECO:0000256" key="1">
    <source>
        <dbReference type="SAM" id="MobiDB-lite"/>
    </source>
</evidence>
<reference evidence="2" key="2">
    <citation type="submission" date="2023-06" db="EMBL/GenBank/DDBJ databases">
        <authorList>
            <person name="Swenson N.G."/>
            <person name="Wegrzyn J.L."/>
            <person name="Mcevoy S.L."/>
        </authorList>
    </citation>
    <scope>NUCLEOTIDE SEQUENCE</scope>
    <source>
        <strain evidence="2">NS2018</strain>
        <tissue evidence="2">Leaf</tissue>
    </source>
</reference>